<sequence>MGFRLTLISAVILSGAFGGGLSYLNSGGSVGAVGDVTASARSMFRNTLRKFDSRYYTRGPDYGICVADYGRSALGKTNAEITLACECFDKSLRILGSTDRKSALAALQPRAPVPGGQAGDQLATLHTTAPARAVLRKCGINPTTAGILSMRGTM</sequence>
<dbReference type="AlphaFoldDB" id="A0A6N1VG92"/>
<keyword evidence="2" id="KW-1185">Reference proteome</keyword>
<protein>
    <submittedName>
        <fullName evidence="1">Uncharacterized protein</fullName>
    </submittedName>
</protein>
<dbReference type="KEGG" id="orm:HTY61_05740"/>
<reference evidence="1 2" key="1">
    <citation type="submission" date="2020-06" db="EMBL/GenBank/DDBJ databases">
        <title>Oricola thermophila sp. nov. isolated from a tidal sediments.</title>
        <authorList>
            <person name="Kwon K.K."/>
            <person name="Yang S.-H."/>
            <person name="Park M.-J."/>
        </authorList>
    </citation>
    <scope>NUCLEOTIDE SEQUENCE [LARGE SCALE GENOMIC DNA]</scope>
    <source>
        <strain evidence="1 2">MEBiC13590</strain>
    </source>
</reference>
<organism evidence="1 2">
    <name type="scientific">Oricola thermophila</name>
    <dbReference type="NCBI Taxonomy" id="2742145"/>
    <lineage>
        <taxon>Bacteria</taxon>
        <taxon>Pseudomonadati</taxon>
        <taxon>Pseudomonadota</taxon>
        <taxon>Alphaproteobacteria</taxon>
        <taxon>Hyphomicrobiales</taxon>
        <taxon>Ahrensiaceae</taxon>
        <taxon>Oricola</taxon>
    </lineage>
</organism>
<gene>
    <name evidence="1" type="ORF">HTY61_05740</name>
</gene>
<name>A0A6N1VG92_9HYPH</name>
<accession>A0A6N1VG92</accession>
<dbReference type="RefSeq" id="WP_175275893.1">
    <property type="nucleotide sequence ID" value="NZ_CP054836.1"/>
</dbReference>
<evidence type="ECO:0000313" key="1">
    <source>
        <dbReference type="EMBL" id="QKV17997.1"/>
    </source>
</evidence>
<dbReference type="EMBL" id="CP054836">
    <property type="protein sequence ID" value="QKV17997.1"/>
    <property type="molecule type" value="Genomic_DNA"/>
</dbReference>
<dbReference type="Proteomes" id="UP000509367">
    <property type="component" value="Chromosome"/>
</dbReference>
<proteinExistence type="predicted"/>
<evidence type="ECO:0000313" key="2">
    <source>
        <dbReference type="Proteomes" id="UP000509367"/>
    </source>
</evidence>